<dbReference type="Gene3D" id="3.40.1350.10">
    <property type="match status" value="1"/>
</dbReference>
<evidence type="ECO:0000313" key="2">
    <source>
        <dbReference type="EMBL" id="MBB5206368.1"/>
    </source>
</evidence>
<name>A0A840SA14_9BURK</name>
<feature type="domain" description="TnsA endonuclease N-terminal" evidence="1">
    <location>
        <begin position="61"/>
        <end position="141"/>
    </location>
</feature>
<protein>
    <recommendedName>
        <fullName evidence="1">TnsA endonuclease N-terminal domain-containing protein</fullName>
    </recommendedName>
</protein>
<dbReference type="RefSeq" id="WP_175423510.1">
    <property type="nucleotide sequence ID" value="NZ_CP040709.1"/>
</dbReference>
<organism evidence="2 3">
    <name type="scientific">Inhella inkyongensis</name>
    <dbReference type="NCBI Taxonomy" id="392593"/>
    <lineage>
        <taxon>Bacteria</taxon>
        <taxon>Pseudomonadati</taxon>
        <taxon>Pseudomonadota</taxon>
        <taxon>Betaproteobacteria</taxon>
        <taxon>Burkholderiales</taxon>
        <taxon>Sphaerotilaceae</taxon>
        <taxon>Inhella</taxon>
    </lineage>
</organism>
<dbReference type="InterPro" id="IPR011335">
    <property type="entry name" value="Restrct_endonuc-II-like"/>
</dbReference>
<reference evidence="2 3" key="1">
    <citation type="submission" date="2020-08" db="EMBL/GenBank/DDBJ databases">
        <title>Genomic Encyclopedia of Type Strains, Phase IV (KMG-IV): sequencing the most valuable type-strain genomes for metagenomic binning, comparative biology and taxonomic classification.</title>
        <authorList>
            <person name="Goeker M."/>
        </authorList>
    </citation>
    <scope>NUCLEOTIDE SEQUENCE [LARGE SCALE GENOMIC DNA]</scope>
    <source>
        <strain evidence="2 3">DSM 23958</strain>
    </source>
</reference>
<gene>
    <name evidence="2" type="ORF">HNQ51_003714</name>
</gene>
<dbReference type="InterPro" id="IPR011856">
    <property type="entry name" value="tRNA_endonuc-like_dom_sf"/>
</dbReference>
<dbReference type="Proteomes" id="UP000554837">
    <property type="component" value="Unassembled WGS sequence"/>
</dbReference>
<dbReference type="AlphaFoldDB" id="A0A840SA14"/>
<dbReference type="SUPFAM" id="SSF52980">
    <property type="entry name" value="Restriction endonuclease-like"/>
    <property type="match status" value="1"/>
</dbReference>
<sequence>MYWRGRLRHLLSDLEWGGQLFALMPSNVHDSTEQLPLTLEDSNHPLSAYTARVPQGDFPGTLSLASQLGVRHPRVHGRGESKDWRATTDLVVVFGNPIQGFRMLAIAVKPSSWASRRRTVDLLRLERAYWEARGVEWLLITPAVWSKTVVLTLRRICPWAMAEAVPSSLLDLAVVTAQANPWATVTALIEAVEKHTSDRHRAQCALWQAVWSGALPIDLTRGWRPQEPLRHLTEADFWLQNPIVSRRSAWI</sequence>
<evidence type="ECO:0000313" key="3">
    <source>
        <dbReference type="Proteomes" id="UP000554837"/>
    </source>
</evidence>
<dbReference type="InterPro" id="IPR014833">
    <property type="entry name" value="TnsA_N"/>
</dbReference>
<comment type="caution">
    <text evidence="2">The sequence shown here is derived from an EMBL/GenBank/DDBJ whole genome shotgun (WGS) entry which is preliminary data.</text>
</comment>
<dbReference type="GO" id="GO:0003676">
    <property type="term" value="F:nucleic acid binding"/>
    <property type="evidence" value="ECO:0007669"/>
    <property type="project" value="InterPro"/>
</dbReference>
<dbReference type="EMBL" id="JACHHO010000010">
    <property type="protein sequence ID" value="MBB5206368.1"/>
    <property type="molecule type" value="Genomic_DNA"/>
</dbReference>
<dbReference type="Pfam" id="PF08722">
    <property type="entry name" value="Tn7_TnsA-like_N"/>
    <property type="match status" value="1"/>
</dbReference>
<accession>A0A840SA14</accession>
<keyword evidence="3" id="KW-1185">Reference proteome</keyword>
<evidence type="ECO:0000259" key="1">
    <source>
        <dbReference type="Pfam" id="PF08722"/>
    </source>
</evidence>
<proteinExistence type="predicted"/>